<comment type="caution">
    <text evidence="2">The sequence shown here is derived from an EMBL/GenBank/DDBJ whole genome shotgun (WGS) entry which is preliminary data.</text>
</comment>
<evidence type="ECO:0000313" key="3">
    <source>
        <dbReference type="Proteomes" id="UP000030652"/>
    </source>
</evidence>
<proteinExistence type="predicted"/>
<accession>A0A0B0EQM4</accession>
<sequence length="60" mass="7116">MKKDKSQKRSDEQRILNFLQRTKEGKYAKIEQSSLSFVRVREKSEPVDPSPEESFYYSVS</sequence>
<name>A0A0B0EQM4_9BACT</name>
<dbReference type="Proteomes" id="UP000030652">
    <property type="component" value="Unassembled WGS sequence"/>
</dbReference>
<gene>
    <name evidence="2" type="ORF">SCABRO_00864</name>
</gene>
<evidence type="ECO:0000313" key="2">
    <source>
        <dbReference type="EMBL" id="KHE93438.1"/>
    </source>
</evidence>
<protein>
    <submittedName>
        <fullName evidence="2">Uncharacterized protein</fullName>
    </submittedName>
</protein>
<organism evidence="2 3">
    <name type="scientific">Candidatus Scalindua brodae</name>
    <dbReference type="NCBI Taxonomy" id="237368"/>
    <lineage>
        <taxon>Bacteria</taxon>
        <taxon>Pseudomonadati</taxon>
        <taxon>Planctomycetota</taxon>
        <taxon>Candidatus Brocadiia</taxon>
        <taxon>Candidatus Brocadiales</taxon>
        <taxon>Candidatus Scalinduaceae</taxon>
        <taxon>Candidatus Scalindua</taxon>
    </lineage>
</organism>
<evidence type="ECO:0000256" key="1">
    <source>
        <dbReference type="SAM" id="MobiDB-lite"/>
    </source>
</evidence>
<dbReference type="EMBL" id="JRYO01000058">
    <property type="protein sequence ID" value="KHE93438.1"/>
    <property type="molecule type" value="Genomic_DNA"/>
</dbReference>
<feature type="region of interest" description="Disordered" evidence="1">
    <location>
        <begin position="41"/>
        <end position="60"/>
    </location>
</feature>
<dbReference type="AlphaFoldDB" id="A0A0B0EQM4"/>
<reference evidence="2 3" key="1">
    <citation type="submission" date="2014-10" db="EMBL/GenBank/DDBJ databases">
        <title>Draft genome of anammox bacterium scalindua brodae, obtained using differential coverage binning of sequence data from two enrichment reactors.</title>
        <authorList>
            <person name="Speth D.R."/>
            <person name="Russ L."/>
            <person name="Kartal B."/>
            <person name="Op den Camp H.J."/>
            <person name="Dutilh B.E."/>
            <person name="Jetten M.S."/>
        </authorList>
    </citation>
    <scope>NUCLEOTIDE SEQUENCE [LARGE SCALE GENOMIC DNA]</scope>
    <source>
        <strain evidence="2">RU1</strain>
    </source>
</reference>